<dbReference type="EC" id="5.6.2.3" evidence="9"/>
<keyword evidence="3 9" id="KW-0378">Hydrolase</keyword>
<keyword evidence="9" id="KW-0233">DNA recombination</keyword>
<evidence type="ECO:0000256" key="9">
    <source>
        <dbReference type="RuleBase" id="RU363044"/>
    </source>
</evidence>
<dbReference type="Proteomes" id="UP000634136">
    <property type="component" value="Unassembled WGS sequence"/>
</dbReference>
<comment type="catalytic activity">
    <reaction evidence="9">
        <text>ATP + H2O = ADP + phosphate + H(+)</text>
        <dbReference type="Rhea" id="RHEA:13065"/>
        <dbReference type="ChEBI" id="CHEBI:15377"/>
        <dbReference type="ChEBI" id="CHEBI:15378"/>
        <dbReference type="ChEBI" id="CHEBI:30616"/>
        <dbReference type="ChEBI" id="CHEBI:43474"/>
        <dbReference type="ChEBI" id="CHEBI:456216"/>
        <dbReference type="EC" id="5.6.2.3"/>
    </reaction>
</comment>
<comment type="caution">
    <text evidence="11">The sequence shown here is derived from an EMBL/GenBank/DDBJ whole genome shotgun (WGS) entry which is preliminary data.</text>
</comment>
<keyword evidence="5 9" id="KW-0067">ATP-binding</keyword>
<dbReference type="GO" id="GO:0016787">
    <property type="term" value="F:hydrolase activity"/>
    <property type="evidence" value="ECO:0007669"/>
    <property type="project" value="UniProtKB-KW"/>
</dbReference>
<evidence type="ECO:0000256" key="3">
    <source>
        <dbReference type="ARBA" id="ARBA00022801"/>
    </source>
</evidence>
<evidence type="ECO:0000256" key="4">
    <source>
        <dbReference type="ARBA" id="ARBA00022806"/>
    </source>
</evidence>
<keyword evidence="12" id="KW-1185">Reference proteome</keyword>
<evidence type="ECO:0000256" key="7">
    <source>
        <dbReference type="ARBA" id="ARBA00023204"/>
    </source>
</evidence>
<protein>
    <recommendedName>
        <fullName evidence="9">ATP-dependent DNA helicase</fullName>
        <ecNumber evidence="9">5.6.2.3</ecNumber>
    </recommendedName>
</protein>
<evidence type="ECO:0000259" key="10">
    <source>
        <dbReference type="SMART" id="SM00382"/>
    </source>
</evidence>
<keyword evidence="1 9" id="KW-0547">Nucleotide-binding</keyword>
<name>A0A834TEK6_9FABA</name>
<dbReference type="Gene3D" id="3.40.50.300">
    <property type="entry name" value="P-loop containing nucleotide triphosphate hydrolases"/>
    <property type="match status" value="1"/>
</dbReference>
<keyword evidence="7 9" id="KW-0234">DNA repair</keyword>
<evidence type="ECO:0000256" key="6">
    <source>
        <dbReference type="ARBA" id="ARBA00023125"/>
    </source>
</evidence>
<dbReference type="OrthoDB" id="272985at2759"/>
<gene>
    <name evidence="11" type="ORF">G2W53_029728</name>
</gene>
<dbReference type="GO" id="GO:0043139">
    <property type="term" value="F:5'-3' DNA helicase activity"/>
    <property type="evidence" value="ECO:0007669"/>
    <property type="project" value="UniProtKB-EC"/>
</dbReference>
<proteinExistence type="inferred from homology"/>
<keyword evidence="2 9" id="KW-0227">DNA damage</keyword>
<dbReference type="CDD" id="cd18037">
    <property type="entry name" value="DEXSc_Pif1_like"/>
    <property type="match status" value="1"/>
</dbReference>
<dbReference type="GO" id="GO:0006281">
    <property type="term" value="P:DNA repair"/>
    <property type="evidence" value="ECO:0007669"/>
    <property type="project" value="UniProtKB-KW"/>
</dbReference>
<dbReference type="SUPFAM" id="SSF52540">
    <property type="entry name" value="P-loop containing nucleoside triphosphate hydrolases"/>
    <property type="match status" value="2"/>
</dbReference>
<dbReference type="InterPro" id="IPR027417">
    <property type="entry name" value="P-loop_NTPase"/>
</dbReference>
<comment type="cofactor">
    <cofactor evidence="9">
        <name>Mg(2+)</name>
        <dbReference type="ChEBI" id="CHEBI:18420"/>
    </cofactor>
</comment>
<evidence type="ECO:0000256" key="2">
    <source>
        <dbReference type="ARBA" id="ARBA00022763"/>
    </source>
</evidence>
<keyword evidence="6" id="KW-0238">DNA-binding</keyword>
<evidence type="ECO:0000313" key="11">
    <source>
        <dbReference type="EMBL" id="KAF7815759.1"/>
    </source>
</evidence>
<evidence type="ECO:0000256" key="8">
    <source>
        <dbReference type="ARBA" id="ARBA00023235"/>
    </source>
</evidence>
<keyword evidence="4 9" id="KW-0347">Helicase</keyword>
<evidence type="ECO:0000256" key="1">
    <source>
        <dbReference type="ARBA" id="ARBA00022741"/>
    </source>
</evidence>
<dbReference type="AlphaFoldDB" id="A0A834TEK6"/>
<dbReference type="EMBL" id="JAAIUW010000009">
    <property type="protein sequence ID" value="KAF7815759.1"/>
    <property type="molecule type" value="Genomic_DNA"/>
</dbReference>
<dbReference type="InterPro" id="IPR003593">
    <property type="entry name" value="AAA+_ATPase"/>
</dbReference>
<accession>A0A834TEK6</accession>
<dbReference type="PANTHER" id="PTHR47642">
    <property type="entry name" value="ATP-DEPENDENT DNA HELICASE"/>
    <property type="match status" value="1"/>
</dbReference>
<dbReference type="Pfam" id="PF21530">
    <property type="entry name" value="Pif1_2B_dom"/>
    <property type="match status" value="1"/>
</dbReference>
<sequence>MKIFAIAVAAYRKYSTKSYCGKPPNWIYSKLRKKDKAKESKQRKPRIRWTDEQNSILDAVSQGRSVFITGSAGTGKTLLLKEVIKQLKKLCGPSRVSVTAPTGVAAWALKGQTLHSFAGIGVHTDDPEEMLDRVLSSDRACKRWNKVRALVIDEISMIDGNLFDSLEYIAREVRGEELIWGGIQLIVSGDFFQLPPVPNRNFSQGDVKFAFEAKCWNGSFDVQIELTKIFRQSDFLLIKLLQGIRTGETDPQDLEFLEKSCVSESECDPSVVQLFPLNKDVEKVNQERLRSLKKEVVVYTAVDGGENSWRRQLSQGMAPNEVSICEGARVMLIKNLNTWKGLVNGTTGEVVGFSQAEDYDEIFPHPLLPIVKFDSGVTMVVEPELWTLMDGDEVVAWRKQIPLILSWALSIHKCQGMTLERVHTNLAKAFGCGMVYVALSRVRSLEGLHLSGFSRSKILADPKVSQFYRTFALQHNNEDVDAS</sequence>
<keyword evidence="8" id="KW-0413">Isomerase</keyword>
<evidence type="ECO:0000256" key="5">
    <source>
        <dbReference type="ARBA" id="ARBA00022840"/>
    </source>
</evidence>
<evidence type="ECO:0000313" key="12">
    <source>
        <dbReference type="Proteomes" id="UP000634136"/>
    </source>
</evidence>
<dbReference type="InterPro" id="IPR010285">
    <property type="entry name" value="DNA_helicase_pif1-like_DEAD"/>
</dbReference>
<dbReference type="InterPro" id="IPR051055">
    <property type="entry name" value="PIF1_helicase"/>
</dbReference>
<dbReference type="GO" id="GO:0006310">
    <property type="term" value="P:DNA recombination"/>
    <property type="evidence" value="ECO:0007669"/>
    <property type="project" value="UniProtKB-KW"/>
</dbReference>
<dbReference type="Pfam" id="PF05970">
    <property type="entry name" value="PIF1"/>
    <property type="match status" value="1"/>
</dbReference>
<dbReference type="PANTHER" id="PTHR47642:SF5">
    <property type="entry name" value="ATP-DEPENDENT DNA HELICASE"/>
    <property type="match status" value="1"/>
</dbReference>
<reference evidence="11" key="1">
    <citation type="submission" date="2020-09" db="EMBL/GenBank/DDBJ databases">
        <title>Genome-Enabled Discovery of Anthraquinone Biosynthesis in Senna tora.</title>
        <authorList>
            <person name="Kang S.-H."/>
            <person name="Pandey R.P."/>
            <person name="Lee C.-M."/>
            <person name="Sim J.-S."/>
            <person name="Jeong J.-T."/>
            <person name="Choi B.-S."/>
            <person name="Jung M."/>
            <person name="Ginzburg D."/>
            <person name="Zhao K."/>
            <person name="Won S.Y."/>
            <person name="Oh T.-J."/>
            <person name="Yu Y."/>
            <person name="Kim N.-H."/>
            <person name="Lee O.R."/>
            <person name="Lee T.-H."/>
            <person name="Bashyal P."/>
            <person name="Kim T.-S."/>
            <person name="Lee W.-H."/>
            <person name="Kawkins C."/>
            <person name="Kim C.-K."/>
            <person name="Kim J.S."/>
            <person name="Ahn B.O."/>
            <person name="Rhee S.Y."/>
            <person name="Sohng J.K."/>
        </authorList>
    </citation>
    <scope>NUCLEOTIDE SEQUENCE</scope>
    <source>
        <tissue evidence="11">Leaf</tissue>
    </source>
</reference>
<dbReference type="InterPro" id="IPR049163">
    <property type="entry name" value="Pif1-like_2B_dom"/>
</dbReference>
<dbReference type="SMART" id="SM00382">
    <property type="entry name" value="AAA"/>
    <property type="match status" value="1"/>
</dbReference>
<dbReference type="GO" id="GO:0000723">
    <property type="term" value="P:telomere maintenance"/>
    <property type="evidence" value="ECO:0007669"/>
    <property type="project" value="InterPro"/>
</dbReference>
<comment type="similarity">
    <text evidence="9">Belongs to the helicase family.</text>
</comment>
<dbReference type="CDD" id="cd18809">
    <property type="entry name" value="SF1_C_RecD"/>
    <property type="match status" value="1"/>
</dbReference>
<feature type="domain" description="AAA+ ATPase" evidence="10">
    <location>
        <begin position="62"/>
        <end position="221"/>
    </location>
</feature>
<organism evidence="11 12">
    <name type="scientific">Senna tora</name>
    <dbReference type="NCBI Taxonomy" id="362788"/>
    <lineage>
        <taxon>Eukaryota</taxon>
        <taxon>Viridiplantae</taxon>
        <taxon>Streptophyta</taxon>
        <taxon>Embryophyta</taxon>
        <taxon>Tracheophyta</taxon>
        <taxon>Spermatophyta</taxon>
        <taxon>Magnoliopsida</taxon>
        <taxon>eudicotyledons</taxon>
        <taxon>Gunneridae</taxon>
        <taxon>Pentapetalae</taxon>
        <taxon>rosids</taxon>
        <taxon>fabids</taxon>
        <taxon>Fabales</taxon>
        <taxon>Fabaceae</taxon>
        <taxon>Caesalpinioideae</taxon>
        <taxon>Cassia clade</taxon>
        <taxon>Senna</taxon>
    </lineage>
</organism>
<dbReference type="GO" id="GO:0005524">
    <property type="term" value="F:ATP binding"/>
    <property type="evidence" value="ECO:0007669"/>
    <property type="project" value="UniProtKB-KW"/>
</dbReference>